<protein>
    <recommendedName>
        <fullName evidence="4">Cuticular protein</fullName>
    </recommendedName>
</protein>
<dbReference type="AlphaFoldDB" id="A0ABD1DSV7"/>
<gene>
    <name evidence="2" type="ORF">pipiens_005900</name>
</gene>
<organism evidence="2 3">
    <name type="scientific">Culex pipiens pipiens</name>
    <name type="common">Northern house mosquito</name>
    <dbReference type="NCBI Taxonomy" id="38569"/>
    <lineage>
        <taxon>Eukaryota</taxon>
        <taxon>Metazoa</taxon>
        <taxon>Ecdysozoa</taxon>
        <taxon>Arthropoda</taxon>
        <taxon>Hexapoda</taxon>
        <taxon>Insecta</taxon>
        <taxon>Pterygota</taxon>
        <taxon>Neoptera</taxon>
        <taxon>Endopterygota</taxon>
        <taxon>Diptera</taxon>
        <taxon>Nematocera</taxon>
        <taxon>Culicoidea</taxon>
        <taxon>Culicidae</taxon>
        <taxon>Culicinae</taxon>
        <taxon>Culicini</taxon>
        <taxon>Culex</taxon>
        <taxon>Culex</taxon>
    </lineage>
</organism>
<feature type="chain" id="PRO_5044885665" description="Cuticular protein" evidence="1">
    <location>
        <begin position="19"/>
        <end position="111"/>
    </location>
</feature>
<name>A0ABD1DSV7_CULPP</name>
<keyword evidence="1" id="KW-0732">Signal</keyword>
<reference evidence="2 3" key="1">
    <citation type="submission" date="2024-05" db="EMBL/GenBank/DDBJ databases">
        <title>Culex pipiens pipiens assembly and annotation.</title>
        <authorList>
            <person name="Alout H."/>
            <person name="Durand T."/>
        </authorList>
    </citation>
    <scope>NUCLEOTIDE SEQUENCE [LARGE SCALE GENOMIC DNA]</scope>
    <source>
        <strain evidence="2">HA-2024</strain>
        <tissue evidence="2">Whole body</tissue>
    </source>
</reference>
<dbReference type="Proteomes" id="UP001562425">
    <property type="component" value="Unassembled WGS sequence"/>
</dbReference>
<sequence length="111" mass="12493">MKAFIVLLSLAVALVASAVIPESVVDDGRANQGLDRELVRSRRSVGWGGEHDHHHHEEHVKEVHVTKTVHVPYPVEKKVPVIVEKKVPVYIKEKPKPIKIKIKRTKHSHSG</sequence>
<proteinExistence type="predicted"/>
<comment type="caution">
    <text evidence="2">The sequence shown here is derived from an EMBL/GenBank/DDBJ whole genome shotgun (WGS) entry which is preliminary data.</text>
</comment>
<keyword evidence="3" id="KW-1185">Reference proteome</keyword>
<evidence type="ECO:0000256" key="1">
    <source>
        <dbReference type="SAM" id="SignalP"/>
    </source>
</evidence>
<evidence type="ECO:0008006" key="4">
    <source>
        <dbReference type="Google" id="ProtNLM"/>
    </source>
</evidence>
<accession>A0ABD1DSV7</accession>
<evidence type="ECO:0000313" key="3">
    <source>
        <dbReference type="Proteomes" id="UP001562425"/>
    </source>
</evidence>
<feature type="signal peptide" evidence="1">
    <location>
        <begin position="1"/>
        <end position="18"/>
    </location>
</feature>
<dbReference type="EMBL" id="JBEHCU010002428">
    <property type="protein sequence ID" value="KAL1402846.1"/>
    <property type="molecule type" value="Genomic_DNA"/>
</dbReference>
<evidence type="ECO:0000313" key="2">
    <source>
        <dbReference type="EMBL" id="KAL1402846.1"/>
    </source>
</evidence>